<proteinExistence type="predicted"/>
<dbReference type="CDD" id="cd07377">
    <property type="entry name" value="WHTH_GntR"/>
    <property type="match status" value="1"/>
</dbReference>
<reference evidence="6" key="1">
    <citation type="journal article" date="2019" name="Int. J. Syst. Evol. Microbiol.">
        <title>The Global Catalogue of Microorganisms (GCM) 10K type strain sequencing project: providing services to taxonomists for standard genome sequencing and annotation.</title>
        <authorList>
            <consortium name="The Broad Institute Genomics Platform"/>
            <consortium name="The Broad Institute Genome Sequencing Center for Infectious Disease"/>
            <person name="Wu L."/>
            <person name="Ma J."/>
        </authorList>
    </citation>
    <scope>NUCLEOTIDE SEQUENCE [LARGE SCALE GENOMIC DNA]</scope>
    <source>
        <strain evidence="6">CGMCC 4.7289</strain>
    </source>
</reference>
<name>A0ABV8LIN9_9ACTN</name>
<evidence type="ECO:0000256" key="1">
    <source>
        <dbReference type="ARBA" id="ARBA00023015"/>
    </source>
</evidence>
<dbReference type="PANTHER" id="PTHR44846:SF17">
    <property type="entry name" value="GNTR-FAMILY TRANSCRIPTIONAL REGULATOR"/>
    <property type="match status" value="1"/>
</dbReference>
<dbReference type="InterPro" id="IPR036388">
    <property type="entry name" value="WH-like_DNA-bd_sf"/>
</dbReference>
<dbReference type="Pfam" id="PF07702">
    <property type="entry name" value="UTRA"/>
    <property type="match status" value="1"/>
</dbReference>
<evidence type="ECO:0000259" key="4">
    <source>
        <dbReference type="PROSITE" id="PS50949"/>
    </source>
</evidence>
<keyword evidence="2" id="KW-0238">DNA-binding</keyword>
<evidence type="ECO:0000256" key="2">
    <source>
        <dbReference type="ARBA" id="ARBA00023125"/>
    </source>
</evidence>
<dbReference type="SUPFAM" id="SSF46785">
    <property type="entry name" value="Winged helix' DNA-binding domain"/>
    <property type="match status" value="1"/>
</dbReference>
<accession>A0ABV8LIN9</accession>
<dbReference type="PANTHER" id="PTHR44846">
    <property type="entry name" value="MANNOSYL-D-GLYCERATE TRANSPORT/METABOLISM SYSTEM REPRESSOR MNGR-RELATED"/>
    <property type="match status" value="1"/>
</dbReference>
<dbReference type="InterPro" id="IPR036390">
    <property type="entry name" value="WH_DNA-bd_sf"/>
</dbReference>
<protein>
    <submittedName>
        <fullName evidence="5">GntR family transcriptional regulator</fullName>
    </submittedName>
</protein>
<dbReference type="PROSITE" id="PS50949">
    <property type="entry name" value="HTH_GNTR"/>
    <property type="match status" value="1"/>
</dbReference>
<organism evidence="5 6">
    <name type="scientific">Hamadaea flava</name>
    <dbReference type="NCBI Taxonomy" id="1742688"/>
    <lineage>
        <taxon>Bacteria</taxon>
        <taxon>Bacillati</taxon>
        <taxon>Actinomycetota</taxon>
        <taxon>Actinomycetes</taxon>
        <taxon>Micromonosporales</taxon>
        <taxon>Micromonosporaceae</taxon>
        <taxon>Hamadaea</taxon>
    </lineage>
</organism>
<evidence type="ECO:0000313" key="5">
    <source>
        <dbReference type="EMBL" id="MFC4130182.1"/>
    </source>
</evidence>
<dbReference type="Gene3D" id="1.10.10.10">
    <property type="entry name" value="Winged helix-like DNA-binding domain superfamily/Winged helix DNA-binding domain"/>
    <property type="match status" value="1"/>
</dbReference>
<keyword evidence="3" id="KW-0804">Transcription</keyword>
<dbReference type="InterPro" id="IPR011663">
    <property type="entry name" value="UTRA"/>
</dbReference>
<dbReference type="EMBL" id="JBHSAY010000005">
    <property type="protein sequence ID" value="MFC4130182.1"/>
    <property type="molecule type" value="Genomic_DNA"/>
</dbReference>
<dbReference type="Gene3D" id="3.40.1410.10">
    <property type="entry name" value="Chorismate lyase-like"/>
    <property type="match status" value="1"/>
</dbReference>
<gene>
    <name evidence="5" type="ORF">ACFOZ4_06135</name>
</gene>
<dbReference type="SMART" id="SM00345">
    <property type="entry name" value="HTH_GNTR"/>
    <property type="match status" value="1"/>
</dbReference>
<keyword evidence="1" id="KW-0805">Transcription regulation</keyword>
<feature type="domain" description="HTH gntR-type" evidence="4">
    <location>
        <begin position="10"/>
        <end position="78"/>
    </location>
</feature>
<keyword evidence="6" id="KW-1185">Reference proteome</keyword>
<dbReference type="InterPro" id="IPR000524">
    <property type="entry name" value="Tscrpt_reg_HTH_GntR"/>
</dbReference>
<dbReference type="SMART" id="SM00866">
    <property type="entry name" value="UTRA"/>
    <property type="match status" value="1"/>
</dbReference>
<dbReference type="InterPro" id="IPR028978">
    <property type="entry name" value="Chorismate_lyase_/UTRA_dom_sf"/>
</dbReference>
<dbReference type="Pfam" id="PF00392">
    <property type="entry name" value="GntR"/>
    <property type="match status" value="1"/>
</dbReference>
<comment type="caution">
    <text evidence="5">The sequence shown here is derived from an EMBL/GenBank/DDBJ whole genome shotgun (WGS) entry which is preliminary data.</text>
</comment>
<dbReference type="RefSeq" id="WP_253758375.1">
    <property type="nucleotide sequence ID" value="NZ_JAMZDZ010000001.1"/>
</dbReference>
<evidence type="ECO:0000313" key="6">
    <source>
        <dbReference type="Proteomes" id="UP001595816"/>
    </source>
</evidence>
<evidence type="ECO:0000256" key="3">
    <source>
        <dbReference type="ARBA" id="ARBA00023163"/>
    </source>
</evidence>
<dbReference type="SUPFAM" id="SSF64288">
    <property type="entry name" value="Chorismate lyase-like"/>
    <property type="match status" value="1"/>
</dbReference>
<sequence length="284" mass="31532">MQAHTTEATLPVKYRIADALRAQIVDGHLKPGDPLPTIEELSSQWRCSTLVAREALDVLKSEGRVSGGRGKRATVRIPPKRITLSNEWSQEQKDLVLMPSSVRAARGAIELTAGIPIEEIQSTHQYEVVPASAEIAAEFGIEPGTLVQQRTYEMTDPASGHRLSFSVSYIPLALIEGNPALLDDANEPWPGGHQHQLYTVGIEIDRFVRGVIAMQPTPGDRQKWGMEQGVSLLRVRSRSVDITGRVVELSDALYPADRTEIAFTEQLQRWPTDHPKYDEKADRL</sequence>
<dbReference type="InterPro" id="IPR050679">
    <property type="entry name" value="Bact_HTH_transcr_reg"/>
</dbReference>
<dbReference type="Proteomes" id="UP001595816">
    <property type="component" value="Unassembled WGS sequence"/>
</dbReference>